<dbReference type="GO" id="GO:0006352">
    <property type="term" value="P:DNA-templated transcription initiation"/>
    <property type="evidence" value="ECO:0007669"/>
    <property type="project" value="InterPro"/>
</dbReference>
<sequence>MTDKRTKEVETLLRKYNVTKVYIENLHAELEEYQTQLNLTAAPKVPSMSFAPGSNGEMLSQEEKSMCEKEKIEEQQKNIQEELNKIEPVIKRLDRSIEALSYADRTIVVERFINGASWMRIADVLHLSEPAVRKRSGRVLEKVSMMMFGPLSIPLQMHFVFTDRN</sequence>
<reference evidence="2" key="1">
    <citation type="journal article" date="2021" name="Proc. Natl. Acad. Sci. U.S.A.">
        <title>A Catalog of Tens of Thousands of Viruses from Human Metagenomes Reveals Hidden Associations with Chronic Diseases.</title>
        <authorList>
            <person name="Tisza M.J."/>
            <person name="Buck C.B."/>
        </authorList>
    </citation>
    <scope>NUCLEOTIDE SEQUENCE</scope>
    <source>
        <strain evidence="2">CtFH16</strain>
    </source>
</reference>
<dbReference type="EMBL" id="BK032863">
    <property type="protein sequence ID" value="DAF64590.1"/>
    <property type="molecule type" value="Genomic_DNA"/>
</dbReference>
<protein>
    <recommendedName>
        <fullName evidence="1">RNA polymerase sigma factor 70 region 4 type 2 domain-containing protein</fullName>
    </recommendedName>
</protein>
<dbReference type="GO" id="GO:0003677">
    <property type="term" value="F:DNA binding"/>
    <property type="evidence" value="ECO:0007669"/>
    <property type="project" value="InterPro"/>
</dbReference>
<proteinExistence type="predicted"/>
<dbReference type="Gene3D" id="1.10.10.10">
    <property type="entry name" value="Winged helix-like DNA-binding domain superfamily/Winged helix DNA-binding domain"/>
    <property type="match status" value="1"/>
</dbReference>
<dbReference type="InterPro" id="IPR013324">
    <property type="entry name" value="RNA_pol_sigma_r3/r4-like"/>
</dbReference>
<accession>A0A8S5TN79</accession>
<evidence type="ECO:0000259" key="1">
    <source>
        <dbReference type="Pfam" id="PF08281"/>
    </source>
</evidence>
<name>A0A8S5TN79_9CAUD</name>
<dbReference type="SUPFAM" id="SSF88659">
    <property type="entry name" value="Sigma3 and sigma4 domains of RNA polymerase sigma factors"/>
    <property type="match status" value="1"/>
</dbReference>
<organism evidence="2">
    <name type="scientific">Siphoviridae sp. ctFH16</name>
    <dbReference type="NCBI Taxonomy" id="2827817"/>
    <lineage>
        <taxon>Viruses</taxon>
        <taxon>Duplodnaviria</taxon>
        <taxon>Heunggongvirae</taxon>
        <taxon>Uroviricota</taxon>
        <taxon>Caudoviricetes</taxon>
    </lineage>
</organism>
<evidence type="ECO:0000313" key="2">
    <source>
        <dbReference type="EMBL" id="DAF64590.1"/>
    </source>
</evidence>
<dbReference type="GO" id="GO:0016987">
    <property type="term" value="F:sigma factor activity"/>
    <property type="evidence" value="ECO:0007669"/>
    <property type="project" value="InterPro"/>
</dbReference>
<dbReference type="InterPro" id="IPR013249">
    <property type="entry name" value="RNA_pol_sigma70_r4_t2"/>
</dbReference>
<dbReference type="InterPro" id="IPR036388">
    <property type="entry name" value="WH-like_DNA-bd_sf"/>
</dbReference>
<dbReference type="Pfam" id="PF08281">
    <property type="entry name" value="Sigma70_r4_2"/>
    <property type="match status" value="1"/>
</dbReference>
<feature type="domain" description="RNA polymerase sigma factor 70 region 4 type 2" evidence="1">
    <location>
        <begin position="92"/>
        <end position="142"/>
    </location>
</feature>